<comment type="caution">
    <text evidence="1">The sequence shown here is derived from an EMBL/GenBank/DDBJ whole genome shotgun (WGS) entry which is preliminary data.</text>
</comment>
<dbReference type="Proteomes" id="UP001139887">
    <property type="component" value="Unassembled WGS sequence"/>
</dbReference>
<evidence type="ECO:0000313" key="1">
    <source>
        <dbReference type="EMBL" id="KAJ2848082.1"/>
    </source>
</evidence>
<gene>
    <name evidence="1" type="ORF">IWW36_003505</name>
</gene>
<organism evidence="1 2">
    <name type="scientific">Coemansia brasiliensis</name>
    <dbReference type="NCBI Taxonomy" id="2650707"/>
    <lineage>
        <taxon>Eukaryota</taxon>
        <taxon>Fungi</taxon>
        <taxon>Fungi incertae sedis</taxon>
        <taxon>Zoopagomycota</taxon>
        <taxon>Kickxellomycotina</taxon>
        <taxon>Kickxellomycetes</taxon>
        <taxon>Kickxellales</taxon>
        <taxon>Kickxellaceae</taxon>
        <taxon>Coemansia</taxon>
    </lineage>
</organism>
<dbReference type="OrthoDB" id="5565643at2759"/>
<dbReference type="AlphaFoldDB" id="A0A9W8LX52"/>
<proteinExistence type="predicted"/>
<dbReference type="Gene3D" id="3.80.10.10">
    <property type="entry name" value="Ribonuclease Inhibitor"/>
    <property type="match status" value="1"/>
</dbReference>
<name>A0A9W8LX52_9FUNG</name>
<protein>
    <submittedName>
        <fullName evidence="1">Uncharacterized protein</fullName>
    </submittedName>
</protein>
<keyword evidence="2" id="KW-1185">Reference proteome</keyword>
<evidence type="ECO:0000313" key="2">
    <source>
        <dbReference type="Proteomes" id="UP001139887"/>
    </source>
</evidence>
<reference evidence="1" key="1">
    <citation type="submission" date="2022-07" db="EMBL/GenBank/DDBJ databases">
        <title>Phylogenomic reconstructions and comparative analyses of Kickxellomycotina fungi.</title>
        <authorList>
            <person name="Reynolds N.K."/>
            <person name="Stajich J.E."/>
            <person name="Barry K."/>
            <person name="Grigoriev I.V."/>
            <person name="Crous P."/>
            <person name="Smith M.E."/>
        </authorList>
    </citation>
    <scope>NUCLEOTIDE SEQUENCE</scope>
    <source>
        <strain evidence="1">NRRL 1566</strain>
    </source>
</reference>
<dbReference type="InterPro" id="IPR032675">
    <property type="entry name" value="LRR_dom_sf"/>
</dbReference>
<dbReference type="EMBL" id="JANBUW010000215">
    <property type="protein sequence ID" value="KAJ2848082.1"/>
    <property type="molecule type" value="Genomic_DNA"/>
</dbReference>
<sequence length="537" mass="60596">MSTAWPRVQVINIEYDAHEVQPDTLALQWLYLAQNSALFPQAQMYRLTVRWAGCTEVFEHPLRDTLDCRLAGRLALLDCLPPLTGDFQQEMLFYKYRALFLVGVSFAMGTMSKSAASSLAMNSYITYVLKTDIFAPVSLELTDAQPQHLQAILTAINANTHKLPYDQMRTMTNSTALQSSLGRICLDMHNMSNGRDRIIFCAAHFPQLESLLVRHSPDFRLMHQDPMDLGVLFSLPWPNLVELQLPFISDQYAKTLQSKCPALRYLYVLPEPRYERWTAYSQTFTPDGLHGLATRWIELRHLVIKYAFRNIIKESTMSPSRKSFGTIKRNTLIRPSILATSNSSEVAETIPGTWSRESFTIYPKNYCLRVLRMPYLQLPFAVALAMLVDAPKVTILEFAPLLRDPVTPSPGITSTLRRRVSISPSPQLNAPFADSDVVYQLGAAKHPLENIILHGACSTRFITSSWIQIMNTFLRLSSVTFVATSQDDIAIAARIKLFCSRNNAAFDVDIDDQSRAFQTCLDFTTSWGRAEGAASAR</sequence>
<accession>A0A9W8LX52</accession>